<dbReference type="SMART" id="SM00385">
    <property type="entry name" value="CYCLIN"/>
    <property type="match status" value="2"/>
</dbReference>
<dbReference type="FunFam" id="1.10.472.10:FF:000022">
    <property type="entry name" value="cyclin-J isoform X1"/>
    <property type="match status" value="1"/>
</dbReference>
<keyword evidence="1 3" id="KW-0195">Cyclin</keyword>
<evidence type="ECO:0000256" key="4">
    <source>
        <dbReference type="SAM" id="MobiDB-lite"/>
    </source>
</evidence>
<evidence type="ECO:0000313" key="7">
    <source>
        <dbReference type="Proteomes" id="UP000504632"/>
    </source>
</evidence>
<dbReference type="InterPro" id="IPR039361">
    <property type="entry name" value="Cyclin"/>
</dbReference>
<dbReference type="CDD" id="cd20529">
    <property type="entry name" value="CYCLIN_CCNJ-like_rpt2"/>
    <property type="match status" value="1"/>
</dbReference>
<evidence type="ECO:0000256" key="3">
    <source>
        <dbReference type="RuleBase" id="RU000383"/>
    </source>
</evidence>
<dbReference type="GeneID" id="115819168"/>
<proteinExistence type="inferred from homology"/>
<dbReference type="CTD" id="79616"/>
<comment type="similarity">
    <text evidence="3">Belongs to the cyclin family.</text>
</comment>
<dbReference type="SMART" id="SM01332">
    <property type="entry name" value="Cyclin_C"/>
    <property type="match status" value="1"/>
</dbReference>
<dbReference type="InterPro" id="IPR013763">
    <property type="entry name" value="Cyclin-like_dom"/>
</dbReference>
<evidence type="ECO:0000259" key="6">
    <source>
        <dbReference type="SMART" id="SM01332"/>
    </source>
</evidence>
<dbReference type="AlphaFoldDB" id="A0A6J2VZU2"/>
<dbReference type="OrthoDB" id="285802at2759"/>
<feature type="domain" description="Cyclin-like" evidence="5">
    <location>
        <begin position="48"/>
        <end position="139"/>
    </location>
</feature>
<dbReference type="FunFam" id="1.10.472.10:FF:000036">
    <property type="entry name" value="cyclin-J isoform X1"/>
    <property type="match status" value="1"/>
</dbReference>
<dbReference type="RefSeq" id="XP_030638585.1">
    <property type="nucleotide sequence ID" value="XM_030782725.1"/>
</dbReference>
<dbReference type="Pfam" id="PF00134">
    <property type="entry name" value="Cyclin_N"/>
    <property type="match status" value="1"/>
</dbReference>
<sequence length="419" mass="46472">MGKMEPEEQWWKSQLATDIHQALRIKELKLPTYQAHSPQIGMRRYFADLLAILSNRYQLCPTARHLAVYLLDLFMDHYDVAVRQLYVIALSCLLLASKFEEKEDRVPKLEQLNSLGFMCSLNLTLNKQDLIRTELLLLETFGWNLCLPTPAHFIDYYLHAGVQEGDLHNGWPLSSLSKTKAFMDKYTHYFLEVSLQDHAFLSFRPSQVAAACIAASRICLQISPSWTTVLHLLTGYSWDHLTQCIQLMLVAHDNDVKEANKSKSLPTSGQSHQHHQHTHASPSPASSSSSSSSSALHRQPTSSSQQQQQQPLLLQVGGYSQLSQLQMLADCQPLGPVSSRDYLQPHQAGLLSGSLPGPGGSFPSFPHGLASGLRGWPLQSPLSMQMSVGAEPRHCVGLAYGGGGYLGSHHGFATGCFDR</sequence>
<evidence type="ECO:0000256" key="1">
    <source>
        <dbReference type="ARBA" id="ARBA00023127"/>
    </source>
</evidence>
<dbReference type="InParanoid" id="A0A6J2VZU2"/>
<dbReference type="InterPro" id="IPR006671">
    <property type="entry name" value="Cyclin_N"/>
</dbReference>
<dbReference type="Proteomes" id="UP000504632">
    <property type="component" value="Chromosome 8"/>
</dbReference>
<protein>
    <recommendedName>
        <fullName evidence="2">Cyclin-J</fullName>
    </recommendedName>
</protein>
<dbReference type="InterPro" id="IPR036915">
    <property type="entry name" value="Cyclin-like_sf"/>
</dbReference>
<feature type="domain" description="Cyclin-like" evidence="5">
    <location>
        <begin position="156"/>
        <end position="250"/>
    </location>
</feature>
<keyword evidence="7" id="KW-1185">Reference proteome</keyword>
<evidence type="ECO:0000259" key="5">
    <source>
        <dbReference type="SMART" id="SM00385"/>
    </source>
</evidence>
<dbReference type="CDD" id="cd20528">
    <property type="entry name" value="CYCLIN_CCNJ-like_rpt1"/>
    <property type="match status" value="1"/>
</dbReference>
<dbReference type="Pfam" id="PF02984">
    <property type="entry name" value="Cyclin_C"/>
    <property type="match status" value="1"/>
</dbReference>
<gene>
    <name evidence="8" type="primary">ccnjl</name>
</gene>
<dbReference type="SUPFAM" id="SSF47954">
    <property type="entry name" value="Cyclin-like"/>
    <property type="match status" value="2"/>
</dbReference>
<dbReference type="InterPro" id="IPR004367">
    <property type="entry name" value="Cyclin_C-dom"/>
</dbReference>
<dbReference type="PANTHER" id="PTHR10177">
    <property type="entry name" value="CYCLINS"/>
    <property type="match status" value="1"/>
</dbReference>
<evidence type="ECO:0000313" key="8">
    <source>
        <dbReference type="RefSeq" id="XP_030638585.1"/>
    </source>
</evidence>
<evidence type="ECO:0000256" key="2">
    <source>
        <dbReference type="ARBA" id="ARBA00073756"/>
    </source>
</evidence>
<name>A0A6J2VZU2_CHACN</name>
<accession>A0A6J2VZU2</accession>
<reference evidence="8" key="1">
    <citation type="submission" date="2025-08" db="UniProtKB">
        <authorList>
            <consortium name="RefSeq"/>
        </authorList>
    </citation>
    <scope>IDENTIFICATION</scope>
</reference>
<feature type="compositionally biased region" description="Low complexity" evidence="4">
    <location>
        <begin position="279"/>
        <end position="310"/>
    </location>
</feature>
<feature type="region of interest" description="Disordered" evidence="4">
    <location>
        <begin position="259"/>
        <end position="310"/>
    </location>
</feature>
<organism evidence="7 8">
    <name type="scientific">Chanos chanos</name>
    <name type="common">Milkfish</name>
    <name type="synonym">Mugil chanos</name>
    <dbReference type="NCBI Taxonomy" id="29144"/>
    <lineage>
        <taxon>Eukaryota</taxon>
        <taxon>Metazoa</taxon>
        <taxon>Chordata</taxon>
        <taxon>Craniata</taxon>
        <taxon>Vertebrata</taxon>
        <taxon>Euteleostomi</taxon>
        <taxon>Actinopterygii</taxon>
        <taxon>Neopterygii</taxon>
        <taxon>Teleostei</taxon>
        <taxon>Ostariophysi</taxon>
        <taxon>Gonorynchiformes</taxon>
        <taxon>Chanidae</taxon>
        <taxon>Chanos</taxon>
    </lineage>
</organism>
<feature type="domain" description="Cyclin C-terminal" evidence="6">
    <location>
        <begin position="148"/>
        <end position="282"/>
    </location>
</feature>
<dbReference type="Gene3D" id="1.10.472.10">
    <property type="entry name" value="Cyclin-like"/>
    <property type="match status" value="2"/>
</dbReference>